<evidence type="ECO:0008006" key="3">
    <source>
        <dbReference type="Google" id="ProtNLM"/>
    </source>
</evidence>
<sequence length="138" mass="15741">MNASEIYEKVTTSADRFGARNPQQLAFLRSVLGKCEQQQLAKALTDLFAQENAFERQALGGLLLMALRPAYAADLRGLILSVLDHWDRSVGQLPCYLVFLHGADRCRECLAAVLDAEHDEVRRQKLETMLWWIRNQHD</sequence>
<dbReference type="EMBL" id="JAVLSJ010000011">
    <property type="protein sequence ID" value="MDR9850716.1"/>
    <property type="molecule type" value="Genomic_DNA"/>
</dbReference>
<name>A0ABU2ERC6_9BURK</name>
<protein>
    <recommendedName>
        <fullName evidence="3">HEAT repeat domain-containing protein</fullName>
    </recommendedName>
</protein>
<proteinExistence type="predicted"/>
<keyword evidence="2" id="KW-1185">Reference proteome</keyword>
<dbReference type="RefSeq" id="WP_121045103.1">
    <property type="nucleotide sequence ID" value="NZ_JAVLSJ010000011.1"/>
</dbReference>
<evidence type="ECO:0000313" key="1">
    <source>
        <dbReference type="EMBL" id="MDR9850716.1"/>
    </source>
</evidence>
<organism evidence="1 2">
    <name type="scientific">Herbaspirillum huttiense subsp. lycopersici</name>
    <dbReference type="NCBI Taxonomy" id="3074428"/>
    <lineage>
        <taxon>Bacteria</taxon>
        <taxon>Pseudomonadati</taxon>
        <taxon>Pseudomonadota</taxon>
        <taxon>Betaproteobacteria</taxon>
        <taxon>Burkholderiales</taxon>
        <taxon>Oxalobacteraceae</taxon>
        <taxon>Herbaspirillum</taxon>
    </lineage>
</organism>
<comment type="caution">
    <text evidence="1">The sequence shown here is derived from an EMBL/GenBank/DDBJ whole genome shotgun (WGS) entry which is preliminary data.</text>
</comment>
<evidence type="ECO:0000313" key="2">
    <source>
        <dbReference type="Proteomes" id="UP001246576"/>
    </source>
</evidence>
<reference evidence="1" key="1">
    <citation type="submission" date="2023-09" db="EMBL/GenBank/DDBJ databases">
        <title>Description of first Herbaspirillum huttiense subsp. nephrolepsisexaltata and Herbaspirillum huttiense subsp. lycopersicon.</title>
        <authorList>
            <person name="Poudel M."/>
            <person name="Sharma A."/>
            <person name="Goss E."/>
            <person name="Tapia J.H."/>
            <person name="Harmon C.M."/>
            <person name="Jones J.B."/>
        </authorList>
    </citation>
    <scope>NUCLEOTIDE SEQUENCE</scope>
    <source>
        <strain evidence="1">SE1</strain>
    </source>
</reference>
<dbReference type="Proteomes" id="UP001246576">
    <property type="component" value="Unassembled WGS sequence"/>
</dbReference>
<gene>
    <name evidence="1" type="ORF">RI048_20965</name>
</gene>
<accession>A0ABU2ERC6</accession>